<dbReference type="InterPro" id="IPR010992">
    <property type="entry name" value="IHF-like_DNA-bd_dom_sf"/>
</dbReference>
<organism evidence="1 2">
    <name type="scientific">Symbiodinium microadriaticum</name>
    <name type="common">Dinoflagellate</name>
    <name type="synonym">Zooxanthella microadriatica</name>
    <dbReference type="NCBI Taxonomy" id="2951"/>
    <lineage>
        <taxon>Eukaryota</taxon>
        <taxon>Sar</taxon>
        <taxon>Alveolata</taxon>
        <taxon>Dinophyceae</taxon>
        <taxon>Suessiales</taxon>
        <taxon>Symbiodiniaceae</taxon>
        <taxon>Symbiodinium</taxon>
    </lineage>
</organism>
<name>A0A1Q9ELD4_SYMMI</name>
<dbReference type="Proteomes" id="UP000186817">
    <property type="component" value="Unassembled WGS sequence"/>
</dbReference>
<reference evidence="1 2" key="1">
    <citation type="submission" date="2016-02" db="EMBL/GenBank/DDBJ databases">
        <title>Genome analysis of coral dinoflagellate symbionts highlights evolutionary adaptations to a symbiotic lifestyle.</title>
        <authorList>
            <person name="Aranda M."/>
            <person name="Li Y."/>
            <person name="Liew Y.J."/>
            <person name="Baumgarten S."/>
            <person name="Simakov O."/>
            <person name="Wilson M."/>
            <person name="Piel J."/>
            <person name="Ashoor H."/>
            <person name="Bougouffa S."/>
            <person name="Bajic V.B."/>
            <person name="Ryu T."/>
            <person name="Ravasi T."/>
            <person name="Bayer T."/>
            <person name="Micklem G."/>
            <person name="Kim H."/>
            <person name="Bhak J."/>
            <person name="Lajeunesse T.C."/>
            <person name="Voolstra C.R."/>
        </authorList>
    </citation>
    <scope>NUCLEOTIDE SEQUENCE [LARGE SCALE GENOMIC DNA]</scope>
    <source>
        <strain evidence="1 2">CCMP2467</strain>
    </source>
</reference>
<evidence type="ECO:0000313" key="2">
    <source>
        <dbReference type="Proteomes" id="UP000186817"/>
    </source>
</evidence>
<evidence type="ECO:0000313" key="1">
    <source>
        <dbReference type="EMBL" id="OLQ08252.1"/>
    </source>
</evidence>
<dbReference type="OrthoDB" id="436901at2759"/>
<dbReference type="AlphaFoldDB" id="A0A1Q9ELD4"/>
<dbReference type="Gene3D" id="4.10.520.10">
    <property type="entry name" value="IHF-like DNA-binding proteins"/>
    <property type="match status" value="1"/>
</dbReference>
<proteinExistence type="predicted"/>
<dbReference type="EMBL" id="LSRX01000121">
    <property type="protein sequence ID" value="OLQ08252.1"/>
    <property type="molecule type" value="Genomic_DNA"/>
</dbReference>
<accession>A0A1Q9ELD4</accession>
<comment type="caution">
    <text evidence="1">The sequence shown here is derived from an EMBL/GenBank/DDBJ whole genome shotgun (WGS) entry which is preliminary data.</text>
</comment>
<sequence>MLTKDNPVAPFALSARCSSFHKAFGTRPTYCQDMAPAMKSAMKSKAMKTNAKAMTKSQLADQLATKSELKKKEVLSVLQNLSEIGANEVTNTGKCPAGSLRIRFGPTSKQIFSSDLLDVQGQKPATKGGTRMMFGKEVQVKAQKAKTVVKATPAAALKSFGFSRLLGFAGGGGECVSLLLKVGS</sequence>
<gene>
    <name evidence="1" type="primary">HCc2</name>
    <name evidence="1" type="ORF">AK812_SmicGene8246</name>
</gene>
<protein>
    <submittedName>
        <fullName evidence="1">Major basic nuclear protein 2</fullName>
    </submittedName>
</protein>
<keyword evidence="2" id="KW-1185">Reference proteome</keyword>
<dbReference type="GO" id="GO:0003677">
    <property type="term" value="F:DNA binding"/>
    <property type="evidence" value="ECO:0007669"/>
    <property type="project" value="InterPro"/>
</dbReference>